<feature type="transmembrane region" description="Helical" evidence="5">
    <location>
        <begin position="109"/>
        <end position="127"/>
    </location>
</feature>
<dbReference type="PROSITE" id="PS51352">
    <property type="entry name" value="THIOREDOXIN_2"/>
    <property type="match status" value="1"/>
</dbReference>
<keyword evidence="5" id="KW-0472">Membrane</keyword>
<dbReference type="InterPro" id="IPR017937">
    <property type="entry name" value="Thioredoxin_CS"/>
</dbReference>
<dbReference type="InterPro" id="IPR000866">
    <property type="entry name" value="AhpC/TSA"/>
</dbReference>
<organism evidence="7 8">
    <name type="scientific">Denitratimonas tolerans</name>
    <dbReference type="NCBI Taxonomy" id="1338420"/>
    <lineage>
        <taxon>Bacteria</taxon>
        <taxon>Pseudomonadati</taxon>
        <taxon>Pseudomonadota</taxon>
        <taxon>Gammaproteobacteria</taxon>
        <taxon>Lysobacterales</taxon>
        <taxon>Lysobacteraceae</taxon>
        <taxon>Denitratimonas</taxon>
    </lineage>
</organism>
<dbReference type="InterPro" id="IPR036249">
    <property type="entry name" value="Thioredoxin-like_sf"/>
</dbReference>
<dbReference type="PANTHER" id="PTHR42852:SF6">
    <property type="entry name" value="THIOL:DISULFIDE INTERCHANGE PROTEIN DSBE"/>
    <property type="match status" value="1"/>
</dbReference>
<reference evidence="7 8" key="1">
    <citation type="journal article" date="2016" name="Antonie Van Leeuwenhoek">
        <title>Denitratimonas tolerans gen. nov., sp. nov., a denitrifying bacterium isolated from a bioreactor for tannery wastewater treatment.</title>
        <authorList>
            <person name="Han S.I."/>
            <person name="Kim J.O."/>
            <person name="Lee Y.R."/>
            <person name="Ekpeghere K.I."/>
            <person name="Koh S.C."/>
            <person name="Whang K.S."/>
        </authorList>
    </citation>
    <scope>NUCLEOTIDE SEQUENCE [LARGE SCALE GENOMIC DNA]</scope>
    <source>
        <strain evidence="7 8">KACC 17565</strain>
    </source>
</reference>
<evidence type="ECO:0000256" key="5">
    <source>
        <dbReference type="SAM" id="Phobius"/>
    </source>
</evidence>
<dbReference type="SUPFAM" id="SSF52833">
    <property type="entry name" value="Thioredoxin-like"/>
    <property type="match status" value="1"/>
</dbReference>
<dbReference type="Proteomes" id="UP001364472">
    <property type="component" value="Unassembled WGS sequence"/>
</dbReference>
<dbReference type="GO" id="GO:0015036">
    <property type="term" value="F:disulfide oxidoreductase activity"/>
    <property type="evidence" value="ECO:0007669"/>
    <property type="project" value="UniProtKB-ARBA"/>
</dbReference>
<evidence type="ECO:0000313" key="8">
    <source>
        <dbReference type="Proteomes" id="UP001364472"/>
    </source>
</evidence>
<dbReference type="InterPro" id="IPR050553">
    <property type="entry name" value="Thioredoxin_ResA/DsbE_sf"/>
</dbReference>
<dbReference type="GO" id="GO:0017004">
    <property type="term" value="P:cytochrome complex assembly"/>
    <property type="evidence" value="ECO:0007669"/>
    <property type="project" value="UniProtKB-KW"/>
</dbReference>
<dbReference type="GO" id="GO:0005886">
    <property type="term" value="C:plasma membrane"/>
    <property type="evidence" value="ECO:0007669"/>
    <property type="project" value="InterPro"/>
</dbReference>
<keyword evidence="2" id="KW-0201">Cytochrome c-type biogenesis</keyword>
<sequence length="270" mass="29139">MTSFGPFSLRVAIAAAAVLLAWIAANLLSRRRALAEDAGTGGPLLDAVLAGLLAARLGYVLRWWPEYAAAPASIIAIGDGGFAWWSGLPVALATAWWRSRRAPALRGPVIAGLLIGTAGWWMAASALDAHQRDSIPLPALSLHARDGALVRIPDADPRPIVINLWATWCPPCRREMPMFASAGTRWPQVRFLLVNQGDPPELVEDYLRRSGLETPDVLLDSESGTMQATGARVLPTTLFYDSRGVLRDLHVGELTAAALADRLQRHFGVE</sequence>
<keyword evidence="8" id="KW-1185">Reference proteome</keyword>
<dbReference type="InterPro" id="IPR013766">
    <property type="entry name" value="Thioredoxin_domain"/>
</dbReference>
<comment type="subcellular location">
    <subcellularLocation>
        <location evidence="1">Cell envelope</location>
    </subcellularLocation>
</comment>
<dbReference type="PROSITE" id="PS00194">
    <property type="entry name" value="THIOREDOXIN_1"/>
    <property type="match status" value="1"/>
</dbReference>
<feature type="transmembrane region" description="Helical" evidence="5">
    <location>
        <begin position="41"/>
        <end position="61"/>
    </location>
</feature>
<evidence type="ECO:0000256" key="3">
    <source>
        <dbReference type="ARBA" id="ARBA00023157"/>
    </source>
</evidence>
<dbReference type="RefSeq" id="WP_337333842.1">
    <property type="nucleotide sequence ID" value="NZ_JBBDHC010000001.1"/>
</dbReference>
<dbReference type="AlphaFoldDB" id="A0AAW9R2D1"/>
<evidence type="ECO:0000313" key="7">
    <source>
        <dbReference type="EMBL" id="MEJ1248124.1"/>
    </source>
</evidence>
<dbReference type="PANTHER" id="PTHR42852">
    <property type="entry name" value="THIOL:DISULFIDE INTERCHANGE PROTEIN DSBE"/>
    <property type="match status" value="1"/>
</dbReference>
<evidence type="ECO:0000256" key="4">
    <source>
        <dbReference type="ARBA" id="ARBA00023284"/>
    </source>
</evidence>
<dbReference type="GO" id="GO:0008961">
    <property type="term" value="F:phosphatidylglycerol-prolipoprotein diacylglyceryl transferase activity"/>
    <property type="evidence" value="ECO:0007669"/>
    <property type="project" value="InterPro"/>
</dbReference>
<comment type="caution">
    <text evidence="7">The sequence shown here is derived from an EMBL/GenBank/DDBJ whole genome shotgun (WGS) entry which is preliminary data.</text>
</comment>
<proteinExistence type="predicted"/>
<dbReference type="GO" id="GO:0030313">
    <property type="term" value="C:cell envelope"/>
    <property type="evidence" value="ECO:0007669"/>
    <property type="project" value="UniProtKB-SubCell"/>
</dbReference>
<feature type="domain" description="Thioredoxin" evidence="6">
    <location>
        <begin position="131"/>
        <end position="268"/>
    </location>
</feature>
<evidence type="ECO:0000259" key="6">
    <source>
        <dbReference type="PROSITE" id="PS51352"/>
    </source>
</evidence>
<gene>
    <name evidence="7" type="ORF">WB794_00300</name>
</gene>
<name>A0AAW9R2D1_9GAMM</name>
<keyword evidence="5" id="KW-0812">Transmembrane</keyword>
<keyword evidence="4" id="KW-0676">Redox-active center</keyword>
<feature type="transmembrane region" description="Helical" evidence="5">
    <location>
        <begin position="73"/>
        <end position="97"/>
    </location>
</feature>
<keyword evidence="3" id="KW-1015">Disulfide bond</keyword>
<accession>A0AAW9R2D1</accession>
<feature type="transmembrane region" description="Helical" evidence="5">
    <location>
        <begin position="12"/>
        <end position="29"/>
    </location>
</feature>
<dbReference type="CDD" id="cd02966">
    <property type="entry name" value="TlpA_like_family"/>
    <property type="match status" value="1"/>
</dbReference>
<dbReference type="EMBL" id="JBBDHC010000001">
    <property type="protein sequence ID" value="MEJ1248124.1"/>
    <property type="molecule type" value="Genomic_DNA"/>
</dbReference>
<dbReference type="Pfam" id="PF01790">
    <property type="entry name" value="LGT"/>
    <property type="match status" value="1"/>
</dbReference>
<evidence type="ECO:0000256" key="1">
    <source>
        <dbReference type="ARBA" id="ARBA00004196"/>
    </source>
</evidence>
<dbReference type="GO" id="GO:0042158">
    <property type="term" value="P:lipoprotein biosynthetic process"/>
    <property type="evidence" value="ECO:0007669"/>
    <property type="project" value="InterPro"/>
</dbReference>
<dbReference type="GO" id="GO:0016209">
    <property type="term" value="F:antioxidant activity"/>
    <property type="evidence" value="ECO:0007669"/>
    <property type="project" value="InterPro"/>
</dbReference>
<dbReference type="InterPro" id="IPR001640">
    <property type="entry name" value="Lgt"/>
</dbReference>
<dbReference type="Gene3D" id="3.40.30.10">
    <property type="entry name" value="Glutaredoxin"/>
    <property type="match status" value="1"/>
</dbReference>
<dbReference type="Pfam" id="PF00578">
    <property type="entry name" value="AhpC-TSA"/>
    <property type="match status" value="1"/>
</dbReference>
<keyword evidence="5" id="KW-1133">Transmembrane helix</keyword>
<protein>
    <submittedName>
        <fullName evidence="7">TlpA disulfide reductase family protein</fullName>
    </submittedName>
</protein>
<evidence type="ECO:0000256" key="2">
    <source>
        <dbReference type="ARBA" id="ARBA00022748"/>
    </source>
</evidence>